<dbReference type="GO" id="GO:0008360">
    <property type="term" value="P:regulation of cell shape"/>
    <property type="evidence" value="ECO:0007669"/>
    <property type="project" value="UniProtKB-KW"/>
</dbReference>
<evidence type="ECO:0000256" key="1">
    <source>
        <dbReference type="ARBA" id="ARBA00004236"/>
    </source>
</evidence>
<feature type="compositionally biased region" description="Pro residues" evidence="15">
    <location>
        <begin position="1178"/>
        <end position="1189"/>
    </location>
</feature>
<evidence type="ECO:0000256" key="8">
    <source>
        <dbReference type="ARBA" id="ARBA00022960"/>
    </source>
</evidence>
<sequence length="1189" mass="128634">MSDEQELPNEDQDEETQPGAKADPQKQEPVQIEEDESLGTVSLLDLMADAEPPETIVLQPGALAQPVENQPLASDDEQEVDAAASGQAVPPTSDDDPTLTLNLPSPDDEDTEGLPAVQPVRPQPAPLPLTPSKLKPFNRPPVEDPDATEVQPDLAIPPPQRPLSEQPTQIYQRPEPSESDDAPTIQQRPVRESPTRPQPQREKRPSAQPTQPRRAQPRRRPPVVMPQKEPKPRPKRKAPHRRNWSSCFIRGVVVSLMLGVVVLALTAAGLAIGYNAIARDLPQVGELEAKVSTFETARIYDRDGNEMFSLADPDIGNRTRVSLDQISPFLIQATIATEDSRFYDNFGFDTIAIGRAILQAAQEGEIVSGASTITQQVVRAVLLDEEERTERTFRRKVREIILAAEMANTYDKDVILEIYLNEIYYGNLAYGIEAAAETYFDKSAAELTLAEASLLAGLPQAPASWDPYTAPELARGRQTEVLTLMVSQNIISQADAQAAINETNIFIREMTPPVRQISYPHFTFTVLQQAEVLLGAQSIYRGGLRIHTTLDPAAQQLAETTLANARANINAAGANNAAMVVLQPSTGEILALVGSVDFEDEAISGQVNMALAPRQPGSAIKPFVYLSAMEQGWTPATLLWDVPTAFPDGINPPYEPKNYDDEFHGPLRLRSSLGNSYNIPAVKALEFVGVCNFIANVQKIGMASLQDDGCDEQGAPRNYGLALSLGGGAISPLEMAGAFGTLANQGNYIAPFTIRRIENNAGEILFEEPTPDPTVTQVVRPEHAFLLSDILSDNNARQPEFGVNNRLVIPGHRVAAKTGTSGTDRFDVRDGWTIGFTPEVVTAVWVGNTDNEPLSEGQSGTGIASPIWNSFMSQFLANRQPVDFLRPSTVVDIEICSDSGARPGNDCTSRRIERFAEDQLPLSSAQDFIQSVQLDQWTGLRASELCQENIYEASFFSLLASGNDEVLTREETVARNWLENSAAGQAWANVRNVAVPLRLPPAQACDENTPRPQISITQPTAGSEVIDTFDILGSVSAPGFAGYQVEYGFGNNPEGWGLVQEKQDIGVENNVLASWDTSTLNYSGPLTIRVLLFGPDNPTTPEEDRAIVEQRVTVMLLEPTPTATPTATATETPSPTPTATATPSATTTSAPTGTATPTEAATAIPTTESTPTETAVPPESPTPASTPTP</sequence>
<evidence type="ECO:0000256" key="3">
    <source>
        <dbReference type="ARBA" id="ARBA00022645"/>
    </source>
</evidence>
<evidence type="ECO:0000256" key="7">
    <source>
        <dbReference type="ARBA" id="ARBA00022801"/>
    </source>
</evidence>
<comment type="catalytic activity">
    <reaction evidence="14">
        <text>[GlcNAc-(1-&gt;4)-Mur2Ac(oyl-L-Ala-gamma-D-Glu-L-Lys-D-Ala-D-Ala)](n)-di-trans,octa-cis-undecaprenyl diphosphate + beta-D-GlcNAc-(1-&gt;4)-Mur2Ac(oyl-L-Ala-gamma-D-Glu-L-Lys-D-Ala-D-Ala)-di-trans,octa-cis-undecaprenyl diphosphate = [GlcNAc-(1-&gt;4)-Mur2Ac(oyl-L-Ala-gamma-D-Glu-L-Lys-D-Ala-D-Ala)](n+1)-di-trans,octa-cis-undecaprenyl diphosphate + di-trans,octa-cis-undecaprenyl diphosphate + H(+)</text>
        <dbReference type="Rhea" id="RHEA:23708"/>
        <dbReference type="Rhea" id="RHEA-COMP:9602"/>
        <dbReference type="Rhea" id="RHEA-COMP:9603"/>
        <dbReference type="ChEBI" id="CHEBI:15378"/>
        <dbReference type="ChEBI" id="CHEBI:58405"/>
        <dbReference type="ChEBI" id="CHEBI:60033"/>
        <dbReference type="ChEBI" id="CHEBI:78435"/>
        <dbReference type="EC" id="2.4.99.28"/>
    </reaction>
</comment>
<evidence type="ECO:0000259" key="18">
    <source>
        <dbReference type="Pfam" id="PF00912"/>
    </source>
</evidence>
<dbReference type="Gene3D" id="1.10.3810.10">
    <property type="entry name" value="Biosynthetic peptidoglycan transglycosylase-like"/>
    <property type="match status" value="1"/>
</dbReference>
<keyword evidence="16" id="KW-0812">Transmembrane</keyword>
<dbReference type="Pfam" id="PF00912">
    <property type="entry name" value="Transgly"/>
    <property type="match status" value="1"/>
</dbReference>
<dbReference type="AlphaFoldDB" id="A0A3B0UY06"/>
<evidence type="ECO:0000256" key="2">
    <source>
        <dbReference type="ARBA" id="ARBA00022475"/>
    </source>
</evidence>
<dbReference type="SUPFAM" id="SSF56601">
    <property type="entry name" value="beta-lactamase/transpeptidase-like"/>
    <property type="match status" value="1"/>
</dbReference>
<evidence type="ECO:0000256" key="5">
    <source>
        <dbReference type="ARBA" id="ARBA00022676"/>
    </source>
</evidence>
<dbReference type="FunFam" id="1.10.3810.10:FF:000001">
    <property type="entry name" value="Penicillin-binding protein 1A"/>
    <property type="match status" value="1"/>
</dbReference>
<dbReference type="InterPro" id="IPR001264">
    <property type="entry name" value="Glyco_trans_51"/>
</dbReference>
<evidence type="ECO:0000259" key="17">
    <source>
        <dbReference type="Pfam" id="PF00905"/>
    </source>
</evidence>
<gene>
    <name evidence="19" type="ORF">MNBD_CHLOROFLEXI01-1726</name>
</gene>
<evidence type="ECO:0000256" key="12">
    <source>
        <dbReference type="ARBA" id="ARBA00023316"/>
    </source>
</evidence>
<dbReference type="PANTHER" id="PTHR32282:SF11">
    <property type="entry name" value="PENICILLIN-BINDING PROTEIN 1B"/>
    <property type="match status" value="1"/>
</dbReference>
<evidence type="ECO:0000256" key="4">
    <source>
        <dbReference type="ARBA" id="ARBA00022670"/>
    </source>
</evidence>
<evidence type="ECO:0000256" key="9">
    <source>
        <dbReference type="ARBA" id="ARBA00022984"/>
    </source>
</evidence>
<dbReference type="SUPFAM" id="SSF53955">
    <property type="entry name" value="Lysozyme-like"/>
    <property type="match status" value="1"/>
</dbReference>
<keyword evidence="11" id="KW-0511">Multifunctional enzyme</keyword>
<feature type="domain" description="Glycosyl transferase family 51" evidence="18">
    <location>
        <begin position="316"/>
        <end position="485"/>
    </location>
</feature>
<evidence type="ECO:0000256" key="6">
    <source>
        <dbReference type="ARBA" id="ARBA00022679"/>
    </source>
</evidence>
<keyword evidence="6 19" id="KW-0808">Transferase</keyword>
<keyword evidence="5 19" id="KW-0328">Glycosyltransferase</keyword>
<proteinExistence type="predicted"/>
<dbReference type="Pfam" id="PF00905">
    <property type="entry name" value="Transpeptidase"/>
    <property type="match status" value="1"/>
</dbReference>
<dbReference type="GO" id="GO:0006508">
    <property type="term" value="P:proteolysis"/>
    <property type="evidence" value="ECO:0007669"/>
    <property type="project" value="UniProtKB-KW"/>
</dbReference>
<dbReference type="EMBL" id="UOEU01000047">
    <property type="protein sequence ID" value="VAW30367.1"/>
    <property type="molecule type" value="Genomic_DNA"/>
</dbReference>
<keyword evidence="7" id="KW-0378">Hydrolase</keyword>
<keyword evidence="8" id="KW-0133">Cell shape</keyword>
<dbReference type="GO" id="GO:0005886">
    <property type="term" value="C:plasma membrane"/>
    <property type="evidence" value="ECO:0007669"/>
    <property type="project" value="UniProtKB-SubCell"/>
</dbReference>
<feature type="transmembrane region" description="Helical" evidence="16">
    <location>
        <begin position="247"/>
        <end position="274"/>
    </location>
</feature>
<keyword evidence="16" id="KW-1133">Transmembrane helix</keyword>
<keyword evidence="12" id="KW-0961">Cell wall biogenesis/degradation</keyword>
<reference evidence="19" key="1">
    <citation type="submission" date="2018-06" db="EMBL/GenBank/DDBJ databases">
        <authorList>
            <person name="Zhirakovskaya E."/>
        </authorList>
    </citation>
    <scope>NUCLEOTIDE SEQUENCE</scope>
</reference>
<evidence type="ECO:0000256" key="15">
    <source>
        <dbReference type="SAM" id="MobiDB-lite"/>
    </source>
</evidence>
<dbReference type="GO" id="GO:0008955">
    <property type="term" value="F:peptidoglycan glycosyltransferase activity"/>
    <property type="evidence" value="ECO:0007669"/>
    <property type="project" value="UniProtKB-EC"/>
</dbReference>
<dbReference type="EC" id="2.4.99.28" evidence="13"/>
<dbReference type="PANTHER" id="PTHR32282">
    <property type="entry name" value="BINDING PROTEIN TRANSPEPTIDASE, PUTATIVE-RELATED"/>
    <property type="match status" value="1"/>
</dbReference>
<feature type="compositionally biased region" description="Basic and acidic residues" evidence="15">
    <location>
        <begin position="189"/>
        <end position="205"/>
    </location>
</feature>
<comment type="subcellular location">
    <subcellularLocation>
        <location evidence="1">Cell membrane</location>
    </subcellularLocation>
</comment>
<keyword evidence="2" id="KW-1003">Cell membrane</keyword>
<dbReference type="InterPro" id="IPR050396">
    <property type="entry name" value="Glycosyltr_51/Transpeptidase"/>
</dbReference>
<keyword evidence="3" id="KW-0121">Carboxypeptidase</keyword>
<feature type="domain" description="Penicillin-binding protein transpeptidase" evidence="17">
    <location>
        <begin position="578"/>
        <end position="872"/>
    </location>
</feature>
<dbReference type="Gene3D" id="3.40.710.10">
    <property type="entry name" value="DD-peptidase/beta-lactamase superfamily"/>
    <property type="match status" value="1"/>
</dbReference>
<keyword evidence="4" id="KW-0645">Protease</keyword>
<dbReference type="InterPro" id="IPR012338">
    <property type="entry name" value="Beta-lactam/transpept-like"/>
</dbReference>
<organism evidence="19">
    <name type="scientific">hydrothermal vent metagenome</name>
    <dbReference type="NCBI Taxonomy" id="652676"/>
    <lineage>
        <taxon>unclassified sequences</taxon>
        <taxon>metagenomes</taxon>
        <taxon>ecological metagenomes</taxon>
    </lineage>
</organism>
<dbReference type="InterPro" id="IPR001460">
    <property type="entry name" value="PCN-bd_Tpept"/>
</dbReference>
<protein>
    <recommendedName>
        <fullName evidence="13">peptidoglycan glycosyltransferase</fullName>
        <ecNumber evidence="13">2.4.99.28</ecNumber>
    </recommendedName>
</protein>
<evidence type="ECO:0000256" key="11">
    <source>
        <dbReference type="ARBA" id="ARBA00023268"/>
    </source>
</evidence>
<evidence type="ECO:0000313" key="19">
    <source>
        <dbReference type="EMBL" id="VAW30367.1"/>
    </source>
</evidence>
<dbReference type="InterPro" id="IPR023346">
    <property type="entry name" value="Lysozyme-like_dom_sf"/>
</dbReference>
<accession>A0A3B0UY06</accession>
<dbReference type="GO" id="GO:0008658">
    <property type="term" value="F:penicillin binding"/>
    <property type="evidence" value="ECO:0007669"/>
    <property type="project" value="InterPro"/>
</dbReference>
<feature type="region of interest" description="Disordered" evidence="15">
    <location>
        <begin position="1"/>
        <end position="241"/>
    </location>
</feature>
<evidence type="ECO:0000256" key="16">
    <source>
        <dbReference type="SAM" id="Phobius"/>
    </source>
</evidence>
<dbReference type="GO" id="GO:0004180">
    <property type="term" value="F:carboxypeptidase activity"/>
    <property type="evidence" value="ECO:0007669"/>
    <property type="project" value="UniProtKB-KW"/>
</dbReference>
<dbReference type="GO" id="GO:0030288">
    <property type="term" value="C:outer membrane-bounded periplasmic space"/>
    <property type="evidence" value="ECO:0007669"/>
    <property type="project" value="TreeGrafter"/>
</dbReference>
<name>A0A3B0UY06_9ZZZZ</name>
<dbReference type="InterPro" id="IPR036950">
    <property type="entry name" value="PBP_transglycosylase"/>
</dbReference>
<feature type="region of interest" description="Disordered" evidence="15">
    <location>
        <begin position="1118"/>
        <end position="1189"/>
    </location>
</feature>
<dbReference type="GO" id="GO:0009252">
    <property type="term" value="P:peptidoglycan biosynthetic process"/>
    <property type="evidence" value="ECO:0007669"/>
    <property type="project" value="UniProtKB-KW"/>
</dbReference>
<dbReference type="NCBIfam" id="TIGR02074">
    <property type="entry name" value="PBP_1a_fam"/>
    <property type="match status" value="1"/>
</dbReference>
<feature type="compositionally biased region" description="Low complexity" evidence="15">
    <location>
        <begin position="1118"/>
        <end position="1177"/>
    </location>
</feature>
<keyword evidence="9" id="KW-0573">Peptidoglycan synthesis</keyword>
<dbReference type="GO" id="GO:0071555">
    <property type="term" value="P:cell wall organization"/>
    <property type="evidence" value="ECO:0007669"/>
    <property type="project" value="UniProtKB-KW"/>
</dbReference>
<feature type="compositionally biased region" description="Acidic residues" evidence="15">
    <location>
        <begin position="1"/>
        <end position="16"/>
    </location>
</feature>
<evidence type="ECO:0000256" key="14">
    <source>
        <dbReference type="ARBA" id="ARBA00049902"/>
    </source>
</evidence>
<evidence type="ECO:0000256" key="13">
    <source>
        <dbReference type="ARBA" id="ARBA00044770"/>
    </source>
</evidence>
<evidence type="ECO:0000256" key="10">
    <source>
        <dbReference type="ARBA" id="ARBA00023136"/>
    </source>
</evidence>
<keyword evidence="10 16" id="KW-0472">Membrane</keyword>